<sequence>MLKTSVKKLHLAQNLFNCIADKLDDVIIFDVFETFVKCHTYFIRVLESMFKLVPRNDGSQLLPLPVDYAESALCTTSYSYRDDGKSAVLGKNCEKPLDYAGPPSTRGILTS</sequence>
<reference evidence="2" key="1">
    <citation type="submission" date="2017-02" db="UniProtKB">
        <authorList>
            <consortium name="WormBaseParasite"/>
        </authorList>
    </citation>
    <scope>IDENTIFICATION</scope>
</reference>
<dbReference type="Proteomes" id="UP000036681">
    <property type="component" value="Unplaced"/>
</dbReference>
<proteinExistence type="predicted"/>
<dbReference type="WBParaSite" id="ALUE_0001502901-mRNA-1">
    <property type="protein sequence ID" value="ALUE_0001502901-mRNA-1"/>
    <property type="gene ID" value="ALUE_0001502901"/>
</dbReference>
<evidence type="ECO:0000313" key="1">
    <source>
        <dbReference type="Proteomes" id="UP000036681"/>
    </source>
</evidence>
<keyword evidence="1" id="KW-1185">Reference proteome</keyword>
<accession>A0A0M3IBE3</accession>
<name>A0A0M3IBE3_ASCLU</name>
<protein>
    <submittedName>
        <fullName evidence="2">Rho-GAP domain-containing protein</fullName>
    </submittedName>
</protein>
<evidence type="ECO:0000313" key="2">
    <source>
        <dbReference type="WBParaSite" id="ALUE_0001502901-mRNA-1"/>
    </source>
</evidence>
<dbReference type="AlphaFoldDB" id="A0A0M3IBE3"/>
<organism evidence="1 2">
    <name type="scientific">Ascaris lumbricoides</name>
    <name type="common">Giant roundworm</name>
    <dbReference type="NCBI Taxonomy" id="6252"/>
    <lineage>
        <taxon>Eukaryota</taxon>
        <taxon>Metazoa</taxon>
        <taxon>Ecdysozoa</taxon>
        <taxon>Nematoda</taxon>
        <taxon>Chromadorea</taxon>
        <taxon>Rhabditida</taxon>
        <taxon>Spirurina</taxon>
        <taxon>Ascaridomorpha</taxon>
        <taxon>Ascaridoidea</taxon>
        <taxon>Ascarididae</taxon>
        <taxon>Ascaris</taxon>
    </lineage>
</organism>